<dbReference type="PANTHER" id="PTHR10201:SF309">
    <property type="entry name" value="PEPTIDASE METALLOPEPTIDASE DOMAIN-CONTAINING PROTEIN"/>
    <property type="match status" value="1"/>
</dbReference>
<feature type="repeat" description="Hemopexin" evidence="13">
    <location>
        <begin position="309"/>
        <end position="355"/>
    </location>
</feature>
<protein>
    <recommendedName>
        <fullName evidence="14">Peptidase metallopeptidase domain-containing protein</fullName>
    </recommendedName>
</protein>
<dbReference type="SMART" id="SM00235">
    <property type="entry name" value="ZnMc"/>
    <property type="match status" value="1"/>
</dbReference>
<proteinExistence type="inferred from homology"/>
<dbReference type="GO" id="GO:0031012">
    <property type="term" value="C:extracellular matrix"/>
    <property type="evidence" value="ECO:0007669"/>
    <property type="project" value="InterPro"/>
</dbReference>
<feature type="binding site" evidence="11">
    <location>
        <position position="173"/>
    </location>
    <ligand>
        <name>Ca(2+)</name>
        <dbReference type="ChEBI" id="CHEBI:29108"/>
        <label>3</label>
    </ligand>
</feature>
<dbReference type="Gene3D" id="2.110.10.10">
    <property type="entry name" value="Hemopexin-like domain"/>
    <property type="match status" value="1"/>
</dbReference>
<keyword evidence="11" id="KW-0106">Calcium</keyword>
<comment type="cofactor">
    <cofactor evidence="11">
        <name>Zn(2+)</name>
        <dbReference type="ChEBI" id="CHEBI:29105"/>
    </cofactor>
    <text evidence="11">Binds 2 Zn(2+) ions per subunit.</text>
</comment>
<dbReference type="GO" id="GO:0006508">
    <property type="term" value="P:proteolysis"/>
    <property type="evidence" value="ECO:0007669"/>
    <property type="project" value="UniProtKB-KW"/>
</dbReference>
<feature type="binding site" evidence="11">
    <location>
        <position position="174"/>
    </location>
    <ligand>
        <name>Ca(2+)</name>
        <dbReference type="ChEBI" id="CHEBI:29108"/>
        <label>1</label>
    </ligand>
</feature>
<comment type="cofactor">
    <cofactor evidence="11">
        <name>Ca(2+)</name>
        <dbReference type="ChEBI" id="CHEBI:29108"/>
    </cofactor>
    <text evidence="11">Can bind about 5 Ca(2+) ions per subunit.</text>
</comment>
<dbReference type="GO" id="GO:0030574">
    <property type="term" value="P:collagen catabolic process"/>
    <property type="evidence" value="ECO:0007669"/>
    <property type="project" value="TreeGrafter"/>
</dbReference>
<comment type="similarity">
    <text evidence="1">Belongs to the peptidase M10A family.</text>
</comment>
<evidence type="ECO:0000256" key="5">
    <source>
        <dbReference type="ARBA" id="ARBA00022801"/>
    </source>
</evidence>
<evidence type="ECO:0000256" key="13">
    <source>
        <dbReference type="PROSITE-ProRule" id="PRU01011"/>
    </source>
</evidence>
<feature type="binding site" evidence="11">
    <location>
        <position position="176"/>
    </location>
    <ligand>
        <name>Ca(2+)</name>
        <dbReference type="ChEBI" id="CHEBI:29108"/>
        <label>1</label>
    </ligand>
</feature>
<dbReference type="Gene3D" id="3.40.390.10">
    <property type="entry name" value="Collagenase (Catalytic Domain)"/>
    <property type="match status" value="1"/>
</dbReference>
<dbReference type="Pfam" id="PF00045">
    <property type="entry name" value="Hemopexin"/>
    <property type="match status" value="3"/>
</dbReference>
<feature type="domain" description="Peptidase metallopeptidase" evidence="14">
    <location>
        <begin position="82"/>
        <end position="241"/>
    </location>
</feature>
<feature type="binding site" evidence="11">
    <location>
        <position position="169"/>
    </location>
    <ligand>
        <name>Ca(2+)</name>
        <dbReference type="ChEBI" id="CHEBI:29108"/>
        <label>2</label>
    </ligand>
</feature>
<evidence type="ECO:0000256" key="2">
    <source>
        <dbReference type="ARBA" id="ARBA00022670"/>
    </source>
</evidence>
<feature type="binding site" evidence="11">
    <location>
        <position position="408"/>
    </location>
    <ligand>
        <name>Ca(2+)</name>
        <dbReference type="ChEBI" id="CHEBI:29108"/>
        <label>4</label>
    </ligand>
</feature>
<feature type="binding site" evidence="11">
    <location>
        <position position="171"/>
    </location>
    <ligand>
        <name>Zn(2+)</name>
        <dbReference type="ChEBI" id="CHEBI:29105"/>
        <label>1</label>
    </ligand>
</feature>
<keyword evidence="5" id="KW-0378">Hydrolase</keyword>
<evidence type="ECO:0000259" key="14">
    <source>
        <dbReference type="SMART" id="SM00235"/>
    </source>
</evidence>
<evidence type="ECO:0000256" key="7">
    <source>
        <dbReference type="ARBA" id="ARBA00023049"/>
    </source>
</evidence>
<dbReference type="InterPro" id="IPR000585">
    <property type="entry name" value="Hemopexin-like_dom"/>
</dbReference>
<dbReference type="GO" id="GO:0030198">
    <property type="term" value="P:extracellular matrix organization"/>
    <property type="evidence" value="ECO:0007669"/>
    <property type="project" value="TreeGrafter"/>
</dbReference>
<dbReference type="EMBL" id="CATQJA010002665">
    <property type="protein sequence ID" value="CAJ0583174.1"/>
    <property type="molecule type" value="Genomic_DNA"/>
</dbReference>
<dbReference type="GO" id="GO:0004222">
    <property type="term" value="F:metalloendopeptidase activity"/>
    <property type="evidence" value="ECO:0007669"/>
    <property type="project" value="InterPro"/>
</dbReference>
<dbReference type="AlphaFoldDB" id="A0AA36G9P5"/>
<evidence type="ECO:0000313" key="15">
    <source>
        <dbReference type="EMBL" id="CAJ0583174.1"/>
    </source>
</evidence>
<feature type="binding site" evidence="11">
    <location>
        <position position="160"/>
    </location>
    <ligand>
        <name>Zn(2+)</name>
        <dbReference type="ChEBI" id="CHEBI:29105"/>
        <label>1</label>
    </ligand>
</feature>
<dbReference type="InterPro" id="IPR001818">
    <property type="entry name" value="Pept_M10_metallopeptidase"/>
</dbReference>
<gene>
    <name evidence="15" type="ORF">MSPICULIGERA_LOCUS21269</name>
</gene>
<name>A0AA36G9P5_9BILA</name>
<dbReference type="InterPro" id="IPR033739">
    <property type="entry name" value="M10A_MMP"/>
</dbReference>
<feature type="binding site" evidence="11">
    <location>
        <position position="176"/>
    </location>
    <ligand>
        <name>Ca(2+)</name>
        <dbReference type="ChEBI" id="CHEBI:29108"/>
        <label>3</label>
    </ligand>
</feature>
<accession>A0AA36G9P5</accession>
<evidence type="ECO:0000256" key="1">
    <source>
        <dbReference type="ARBA" id="ARBA00010370"/>
    </source>
</evidence>
<dbReference type="CDD" id="cd00094">
    <property type="entry name" value="HX"/>
    <property type="match status" value="1"/>
</dbReference>
<dbReference type="PRINTS" id="PR00138">
    <property type="entry name" value="MATRIXIN"/>
</dbReference>
<feature type="binding site" evidence="11">
    <location>
        <position position="153"/>
    </location>
    <ligand>
        <name>Ca(2+)</name>
        <dbReference type="ChEBI" id="CHEBI:29108"/>
        <label>3</label>
    </ligand>
</feature>
<dbReference type="InterPro" id="IPR024079">
    <property type="entry name" value="MetalloPept_cat_dom_sf"/>
</dbReference>
<dbReference type="CDD" id="cd04278">
    <property type="entry name" value="ZnMc_MMP"/>
    <property type="match status" value="1"/>
</dbReference>
<feature type="binding site" evidence="10">
    <location>
        <position position="195"/>
    </location>
    <ligand>
        <name>Zn(2+)</name>
        <dbReference type="ChEBI" id="CHEBI:29105"/>
        <label>2</label>
        <note>catalytic</note>
    </ligand>
</feature>
<feature type="binding site" evidence="11">
    <location>
        <position position="213"/>
    </location>
    <ligand>
        <name>Zn(2+)</name>
        <dbReference type="ChEBI" id="CHEBI:29105"/>
        <label>2</label>
        <note>catalytic</note>
    </ligand>
</feature>
<dbReference type="GO" id="GO:0008270">
    <property type="term" value="F:zinc ion binding"/>
    <property type="evidence" value="ECO:0007669"/>
    <property type="project" value="InterPro"/>
</dbReference>
<evidence type="ECO:0000256" key="6">
    <source>
        <dbReference type="ARBA" id="ARBA00022833"/>
    </source>
</evidence>
<feature type="binding site" evidence="11">
    <location>
        <position position="145"/>
    </location>
    <ligand>
        <name>Zn(2+)</name>
        <dbReference type="ChEBI" id="CHEBI:29105"/>
        <label>1</label>
    </ligand>
</feature>
<sequence length="458" mass="52300">MPPRLRLRPVSPRSQTMTTIGYQLYFVQMIFLLSFLSPANCLPTPSISALAHSAPTPITFQDYVDHAPYQNSRRRSKRFVTEGSFWDQTKLTWKIGRNSKTLPAYKVQKVIQAAFEVWEGYAGFSYEYTPNGRVHIEIVFAENGHGDDEPFDGRGKILAHAFFPRFGGDIHFDDAENWALDKNEIGVDLYAVAVHEIGHSLGLKHSNSMEAIMAPYYQNYQGNSLYLKQDDVSALFSIYGKDKDVFDRNKVGLTDLKLPDICSNPHLDAITMVKGGKIYAFQGSYFWVLKERGGIESGPLRIDEFWPFEGHIDAALSDGIGHSYFFKDKLYWLIGRDGVTRAGYPKEISRGFTDTPDHIDAAMIWNKDGRPYIFKGRKFWRYQYTGMPKGYPKSIRSLAWGFDFPRIDAALTYKDRNFLFIGNKYYPVTGKQHPQISLARGRLIADDWFGCNGGRLPY</sequence>
<evidence type="ECO:0000256" key="11">
    <source>
        <dbReference type="PIRSR" id="PIRSR621190-2"/>
    </source>
</evidence>
<dbReference type="GO" id="GO:0005615">
    <property type="term" value="C:extracellular space"/>
    <property type="evidence" value="ECO:0007669"/>
    <property type="project" value="TreeGrafter"/>
</dbReference>
<organism evidence="15 16">
    <name type="scientific">Mesorhabditis spiculigera</name>
    <dbReference type="NCBI Taxonomy" id="96644"/>
    <lineage>
        <taxon>Eukaryota</taxon>
        <taxon>Metazoa</taxon>
        <taxon>Ecdysozoa</taxon>
        <taxon>Nematoda</taxon>
        <taxon>Chromadorea</taxon>
        <taxon>Rhabditida</taxon>
        <taxon>Rhabditina</taxon>
        <taxon>Rhabditomorpha</taxon>
        <taxon>Rhabditoidea</taxon>
        <taxon>Rhabditidae</taxon>
        <taxon>Mesorhabditinae</taxon>
        <taxon>Mesorhabditis</taxon>
    </lineage>
</organism>
<dbReference type="SMART" id="SM00120">
    <property type="entry name" value="HX"/>
    <property type="match status" value="4"/>
</dbReference>
<feature type="binding site" evidence="11">
    <location>
        <position position="362"/>
    </location>
    <ligand>
        <name>Ca(2+)</name>
        <dbReference type="ChEBI" id="CHEBI:29108"/>
        <label>5</label>
    </ligand>
</feature>
<evidence type="ECO:0000256" key="9">
    <source>
        <dbReference type="PIRSR" id="PIRSR001191-1"/>
    </source>
</evidence>
<evidence type="ECO:0000256" key="3">
    <source>
        <dbReference type="ARBA" id="ARBA00022723"/>
    </source>
</evidence>
<evidence type="ECO:0000256" key="10">
    <source>
        <dbReference type="PIRSR" id="PIRSR001191-2"/>
    </source>
</evidence>
<evidence type="ECO:0000256" key="4">
    <source>
        <dbReference type="ARBA" id="ARBA00022737"/>
    </source>
</evidence>
<keyword evidence="8" id="KW-0865">Zymogen</keyword>
<dbReference type="SUPFAM" id="SSF50923">
    <property type="entry name" value="Hemopexin-like domain"/>
    <property type="match status" value="1"/>
</dbReference>
<evidence type="ECO:0000256" key="8">
    <source>
        <dbReference type="ARBA" id="ARBA00023145"/>
    </source>
</evidence>
<keyword evidence="4" id="KW-0677">Repeat</keyword>
<reference evidence="15" key="1">
    <citation type="submission" date="2023-06" db="EMBL/GenBank/DDBJ databases">
        <authorList>
            <person name="Delattre M."/>
        </authorList>
    </citation>
    <scope>NUCLEOTIDE SEQUENCE</scope>
    <source>
        <strain evidence="15">AF72</strain>
    </source>
</reference>
<dbReference type="InterPro" id="IPR036375">
    <property type="entry name" value="Hemopexin-like_dom_sf"/>
</dbReference>
<dbReference type="SUPFAM" id="SSF55486">
    <property type="entry name" value="Metalloproteases ('zincins'), catalytic domain"/>
    <property type="match status" value="1"/>
</dbReference>
<dbReference type="InterPro" id="IPR021190">
    <property type="entry name" value="Pept_M10A"/>
</dbReference>
<keyword evidence="6 10" id="KW-0862">Zinc</keyword>
<dbReference type="Pfam" id="PF00413">
    <property type="entry name" value="Peptidase_M10"/>
    <property type="match status" value="1"/>
</dbReference>
<feature type="binding site" evidence="11">
    <location>
        <position position="313"/>
    </location>
    <ligand>
        <name>Ca(2+)</name>
        <dbReference type="ChEBI" id="CHEBI:29108"/>
        <label>4</label>
    </ligand>
</feature>
<evidence type="ECO:0000256" key="12">
    <source>
        <dbReference type="PIRSR" id="PIRSR621190-4"/>
    </source>
</evidence>
<feature type="binding site" evidence="11">
    <location>
        <position position="152"/>
    </location>
    <ligand>
        <name>Ca(2+)</name>
        <dbReference type="ChEBI" id="CHEBI:29108"/>
        <label>3</label>
    </ligand>
</feature>
<dbReference type="PROSITE" id="PS51642">
    <property type="entry name" value="HEMOPEXIN_2"/>
    <property type="match status" value="3"/>
</dbReference>
<feature type="repeat" description="Hemopexin" evidence="13">
    <location>
        <begin position="356"/>
        <end position="402"/>
    </location>
</feature>
<keyword evidence="2" id="KW-0645">Protease</keyword>
<dbReference type="Proteomes" id="UP001177023">
    <property type="component" value="Unassembled WGS sequence"/>
</dbReference>
<feature type="binding site" evidence="11">
    <location>
        <position position="167"/>
    </location>
    <ligand>
        <name>Ca(2+)</name>
        <dbReference type="ChEBI" id="CHEBI:29108"/>
        <label>2</label>
    </ligand>
</feature>
<keyword evidence="3 10" id="KW-0479">Metal-binding</keyword>
<dbReference type="PIRSF" id="PIRSF001191">
    <property type="entry name" value="Peptidase_M10A_matrix"/>
    <property type="match status" value="1"/>
</dbReference>
<feature type="modified residue" description="Phosphotyrosine; by PKDCC" evidence="12">
    <location>
        <position position="344"/>
    </location>
</feature>
<feature type="binding site" evidence="10">
    <location>
        <position position="199"/>
    </location>
    <ligand>
        <name>Zn(2+)</name>
        <dbReference type="ChEBI" id="CHEBI:29105"/>
        <label>2</label>
        <note>catalytic</note>
    </ligand>
</feature>
<feature type="binding site" evidence="11">
    <location>
        <position position="147"/>
    </location>
    <ligand>
        <name>Zn(2+)</name>
        <dbReference type="ChEBI" id="CHEBI:29105"/>
        <label>1</label>
    </ligand>
</feature>
<keyword evidence="7" id="KW-0482">Metalloprotease</keyword>
<evidence type="ECO:0000313" key="16">
    <source>
        <dbReference type="Proteomes" id="UP001177023"/>
    </source>
</evidence>
<feature type="binding site" evidence="11">
    <location>
        <position position="270"/>
    </location>
    <ligand>
        <name>Ca(2+)</name>
        <dbReference type="ChEBI" id="CHEBI:29108"/>
        <label>5</label>
    </ligand>
</feature>
<feature type="active site" evidence="9">
    <location>
        <position position="196"/>
    </location>
</feature>
<keyword evidence="16" id="KW-1185">Reference proteome</keyword>
<dbReference type="InterPro" id="IPR018487">
    <property type="entry name" value="Hemopexin-like_repeat"/>
</dbReference>
<feature type="repeat" description="Hemopexin" evidence="13">
    <location>
        <begin position="404"/>
        <end position="451"/>
    </location>
</feature>
<feature type="binding site" evidence="11">
    <location>
        <position position="315"/>
    </location>
    <ligand>
        <name>Ca(2+)</name>
        <dbReference type="ChEBI" id="CHEBI:29108"/>
        <label>5</label>
    </ligand>
</feature>
<dbReference type="PANTHER" id="PTHR10201">
    <property type="entry name" value="MATRIX METALLOPROTEINASE"/>
    <property type="match status" value="1"/>
</dbReference>
<comment type="caution">
    <text evidence="15">The sequence shown here is derived from an EMBL/GenBank/DDBJ whole genome shotgun (WGS) entry which is preliminary data.</text>
</comment>
<feature type="non-terminal residue" evidence="15">
    <location>
        <position position="1"/>
    </location>
</feature>
<dbReference type="InterPro" id="IPR006026">
    <property type="entry name" value="Peptidase_Metallo"/>
</dbReference>
<feature type="binding site" evidence="10">
    <location>
        <position position="205"/>
    </location>
    <ligand>
        <name>Zn(2+)</name>
        <dbReference type="ChEBI" id="CHEBI:29105"/>
        <label>2</label>
        <note>catalytic</note>
    </ligand>
</feature>
<feature type="binding site" evidence="11">
    <location>
        <position position="268"/>
    </location>
    <ligand>
        <name>Ca(2+)</name>
        <dbReference type="ChEBI" id="CHEBI:29108"/>
        <label>4</label>
    </ligand>
</feature>